<proteinExistence type="predicted"/>
<feature type="coiled-coil region" evidence="1">
    <location>
        <begin position="413"/>
        <end position="475"/>
    </location>
</feature>
<evidence type="ECO:0000313" key="4">
    <source>
        <dbReference type="Proteomes" id="UP000701853"/>
    </source>
</evidence>
<name>A0A8J6CYJ0_9ROSI</name>
<accession>A0A8J6CYJ0</accession>
<dbReference type="Proteomes" id="UP000701853">
    <property type="component" value="Chromosome 7"/>
</dbReference>
<evidence type="ECO:0000259" key="2">
    <source>
        <dbReference type="Pfam" id="PF24924"/>
    </source>
</evidence>
<keyword evidence="1" id="KW-0175">Coiled coil</keyword>
<organism evidence="3 4">
    <name type="scientific">Gossypium anomalum</name>
    <dbReference type="NCBI Taxonomy" id="47600"/>
    <lineage>
        <taxon>Eukaryota</taxon>
        <taxon>Viridiplantae</taxon>
        <taxon>Streptophyta</taxon>
        <taxon>Embryophyta</taxon>
        <taxon>Tracheophyta</taxon>
        <taxon>Spermatophyta</taxon>
        <taxon>Magnoliopsida</taxon>
        <taxon>eudicotyledons</taxon>
        <taxon>Gunneridae</taxon>
        <taxon>Pentapetalae</taxon>
        <taxon>rosids</taxon>
        <taxon>malvids</taxon>
        <taxon>Malvales</taxon>
        <taxon>Malvaceae</taxon>
        <taxon>Malvoideae</taxon>
        <taxon>Gossypium</taxon>
    </lineage>
</organism>
<reference evidence="3 4" key="1">
    <citation type="journal article" date="2021" name="bioRxiv">
        <title>The Gossypium anomalum genome as a resource for cotton improvement and evolutionary analysis of hybrid incompatibility.</title>
        <authorList>
            <person name="Grover C.E."/>
            <person name="Yuan D."/>
            <person name="Arick M.A."/>
            <person name="Miller E.R."/>
            <person name="Hu G."/>
            <person name="Peterson D.G."/>
            <person name="Wendel J.F."/>
            <person name="Udall J.A."/>
        </authorList>
    </citation>
    <scope>NUCLEOTIDE SEQUENCE [LARGE SCALE GENOMIC DNA]</scope>
    <source>
        <strain evidence="3">JFW-Udall</strain>
        <tissue evidence="3">Leaf</tissue>
    </source>
</reference>
<feature type="coiled-coil region" evidence="1">
    <location>
        <begin position="513"/>
        <end position="601"/>
    </location>
</feature>
<evidence type="ECO:0000313" key="3">
    <source>
        <dbReference type="EMBL" id="KAG8488226.1"/>
    </source>
</evidence>
<dbReference type="EMBL" id="JAHUZN010000007">
    <property type="protein sequence ID" value="KAG8488226.1"/>
    <property type="molecule type" value="Genomic_DNA"/>
</dbReference>
<dbReference type="PANTHER" id="PTHR48200">
    <property type="entry name" value="PROTEIN, PUTATIVE-RELATED"/>
    <property type="match status" value="1"/>
</dbReference>
<dbReference type="PANTHER" id="PTHR48200:SF1">
    <property type="entry name" value="AMINOTRANSFERASE-LIKE PLANT MOBILE DOMAIN-CONTAINING PROTEIN"/>
    <property type="match status" value="1"/>
</dbReference>
<dbReference type="AlphaFoldDB" id="A0A8J6CYJ0"/>
<comment type="caution">
    <text evidence="3">The sequence shown here is derived from an EMBL/GenBank/DDBJ whole genome shotgun (WGS) entry which is preliminary data.</text>
</comment>
<keyword evidence="4" id="KW-1185">Reference proteome</keyword>
<sequence length="665" mass="77099">MEKGFLDRVKDNAAIRVWSEKTQREKGDSLAGGYESELWDFTRINVTQNDLRELKEIWNCWNDEIKQLFYCNYSDLPYLLDIKVDKYLFRALAQFWNPAYSCFTFGGVDLVPTVEEYMALLNCPKIQADRAYSRPVNVPPFLKKLMSITGMSEQWVAARIKQKGDSKCIPWGNLRDLILAHPDLKKRVDVFALSIYGLVVFPKALGHVDEAVSDLFDRLDKGTTPVPAILAETFRSLSACRRAGEGRFIGCAQLLLAWDYSPLRELVATSRRDDISEEKWITILQNLQAENVEWRAPWLIPGEILYRCGNFDWVPLAGIWGASGYTPLLVLRQYRSRQFIPATQGLAQCEFSYKDDGYKQKNEGIHRGPMITPEYEGWWGKRVNDNIPKPDQGSTQPIEEYLRVAPSELEIIKQDFERKSSEFGKRIEQLEEEKMRLILDVDIHKLEAEKLKKGKNKAEEDLDSLKTDYKKLRMSIKTAGLGKTSEQWRQEIGKEKTRADHWEKKFHDVRVREDVLKKNLLENQNEKEKLRARVAELERSLHQHRSCNSVIELRASLSRIEELKEEIGKLKTALQDSKIRVELLEANNEQYREQLFQSQDQIRNRDYVMGEAVAQVREVADHLQTLAVQADVLSLKYESESDRGRNLAWLLRKVKALGIRAKSYM</sequence>
<protein>
    <recommendedName>
        <fullName evidence="2">DUF7745 domain-containing protein</fullName>
    </recommendedName>
</protein>
<evidence type="ECO:0000256" key="1">
    <source>
        <dbReference type="SAM" id="Coils"/>
    </source>
</evidence>
<feature type="domain" description="DUF7745" evidence="2">
    <location>
        <begin position="61"/>
        <end position="353"/>
    </location>
</feature>
<dbReference type="OrthoDB" id="984659at2759"/>
<dbReference type="InterPro" id="IPR056647">
    <property type="entry name" value="DUF7745"/>
</dbReference>
<gene>
    <name evidence="3" type="ORF">CXB51_018342</name>
</gene>
<dbReference type="Pfam" id="PF24924">
    <property type="entry name" value="DUF7745"/>
    <property type="match status" value="1"/>
</dbReference>